<dbReference type="AlphaFoldDB" id="A0A2P2NFZ3"/>
<protein>
    <submittedName>
        <fullName evidence="1">Uncharacterized protein</fullName>
    </submittedName>
</protein>
<accession>A0A2P2NFZ3</accession>
<sequence length="86" mass="9649">MVCEHEGSLFFCQLQEKAGISIRRTSFSNHVVLSSELQRLVCYKGTQITINIRPPITINCKDYVVPNILQLTSPPKVALSCTVKEL</sequence>
<reference evidence="1" key="1">
    <citation type="submission" date="2018-02" db="EMBL/GenBank/DDBJ databases">
        <title>Rhizophora mucronata_Transcriptome.</title>
        <authorList>
            <person name="Meera S.P."/>
            <person name="Sreeshan A."/>
            <person name="Augustine A."/>
        </authorList>
    </citation>
    <scope>NUCLEOTIDE SEQUENCE</scope>
    <source>
        <tissue evidence="1">Leaf</tissue>
    </source>
</reference>
<organism evidence="1">
    <name type="scientific">Rhizophora mucronata</name>
    <name type="common">Asiatic mangrove</name>
    <dbReference type="NCBI Taxonomy" id="61149"/>
    <lineage>
        <taxon>Eukaryota</taxon>
        <taxon>Viridiplantae</taxon>
        <taxon>Streptophyta</taxon>
        <taxon>Embryophyta</taxon>
        <taxon>Tracheophyta</taxon>
        <taxon>Spermatophyta</taxon>
        <taxon>Magnoliopsida</taxon>
        <taxon>eudicotyledons</taxon>
        <taxon>Gunneridae</taxon>
        <taxon>Pentapetalae</taxon>
        <taxon>rosids</taxon>
        <taxon>fabids</taxon>
        <taxon>Malpighiales</taxon>
        <taxon>Rhizophoraceae</taxon>
        <taxon>Rhizophora</taxon>
    </lineage>
</organism>
<name>A0A2P2NFZ3_RHIMU</name>
<proteinExistence type="predicted"/>
<dbReference type="EMBL" id="GGEC01060917">
    <property type="protein sequence ID" value="MBX41401.1"/>
    <property type="molecule type" value="Transcribed_RNA"/>
</dbReference>
<evidence type="ECO:0000313" key="1">
    <source>
        <dbReference type="EMBL" id="MBX41401.1"/>
    </source>
</evidence>